<dbReference type="GO" id="GO:0000724">
    <property type="term" value="P:double-strand break repair via homologous recombination"/>
    <property type="evidence" value="ECO:0007669"/>
    <property type="project" value="UniProtKB-ARBA"/>
</dbReference>
<evidence type="ECO:0008006" key="7">
    <source>
        <dbReference type="Google" id="ProtNLM"/>
    </source>
</evidence>
<evidence type="ECO:0000256" key="3">
    <source>
        <dbReference type="RuleBase" id="RU003876"/>
    </source>
</evidence>
<dbReference type="Pfam" id="PF00956">
    <property type="entry name" value="NAP"/>
    <property type="match status" value="1"/>
</dbReference>
<dbReference type="Proteomes" id="UP001345219">
    <property type="component" value="Chromosome 16"/>
</dbReference>
<organism evidence="5 6">
    <name type="scientific">Trapa incisa</name>
    <dbReference type="NCBI Taxonomy" id="236973"/>
    <lineage>
        <taxon>Eukaryota</taxon>
        <taxon>Viridiplantae</taxon>
        <taxon>Streptophyta</taxon>
        <taxon>Embryophyta</taxon>
        <taxon>Tracheophyta</taxon>
        <taxon>Spermatophyta</taxon>
        <taxon>Magnoliopsida</taxon>
        <taxon>eudicotyledons</taxon>
        <taxon>Gunneridae</taxon>
        <taxon>Pentapetalae</taxon>
        <taxon>rosids</taxon>
        <taxon>malvids</taxon>
        <taxon>Myrtales</taxon>
        <taxon>Lythraceae</taxon>
        <taxon>Trapa</taxon>
    </lineage>
</organism>
<dbReference type="InterPro" id="IPR037231">
    <property type="entry name" value="NAP-like_sf"/>
</dbReference>
<dbReference type="InterPro" id="IPR002164">
    <property type="entry name" value="NAP_family"/>
</dbReference>
<dbReference type="GO" id="GO:0006334">
    <property type="term" value="P:nucleosome assembly"/>
    <property type="evidence" value="ECO:0007669"/>
    <property type="project" value="InterPro"/>
</dbReference>
<evidence type="ECO:0000256" key="4">
    <source>
        <dbReference type="SAM" id="MobiDB-lite"/>
    </source>
</evidence>
<dbReference type="EMBL" id="JAXIOK010000016">
    <property type="protein sequence ID" value="KAK4752923.1"/>
    <property type="molecule type" value="Genomic_DNA"/>
</dbReference>
<comment type="similarity">
    <text evidence="1 3">Belongs to the nucleosome assembly protein (NAP) family.</text>
</comment>
<sequence>MVNYLAKKARIVATEKVDEDHLLSIQKLHEIQNELEMINEEEDREKPGEIKAKYNEMRRPIYDKRNKIIMSIYKFWLFAFRSHPTLCQLLTEDDQKIFEYLTSLEVENFKDVKSGYSITFNFASNPYFEDTKLTKTFNFLEDGSKQITATSIKWKERQGLTTGDAQEKKGKKRLLTQNSFFDWFSNSERKNVVGNINDDDDEEDDDDDIDEGKGNDNEGDGNDEEDKTNLFDIDDSDDSDEDDNEDDSEDDSEGKEGSDWDEDNGDEGDEENGWN</sequence>
<dbReference type="GO" id="GO:0005634">
    <property type="term" value="C:nucleus"/>
    <property type="evidence" value="ECO:0007669"/>
    <property type="project" value="InterPro"/>
</dbReference>
<dbReference type="SUPFAM" id="SSF143113">
    <property type="entry name" value="NAP-like"/>
    <property type="match status" value="1"/>
</dbReference>
<feature type="compositionally biased region" description="Acidic residues" evidence="4">
    <location>
        <begin position="217"/>
        <end position="275"/>
    </location>
</feature>
<feature type="compositionally biased region" description="Acidic residues" evidence="4">
    <location>
        <begin position="197"/>
        <end position="210"/>
    </location>
</feature>
<evidence type="ECO:0000256" key="1">
    <source>
        <dbReference type="ARBA" id="ARBA00009947"/>
    </source>
</evidence>
<evidence type="ECO:0000256" key="2">
    <source>
        <dbReference type="ARBA" id="ARBA00023186"/>
    </source>
</evidence>
<proteinExistence type="inferred from homology"/>
<name>A0AAN7JSE3_9MYRT</name>
<evidence type="ECO:0000313" key="6">
    <source>
        <dbReference type="Proteomes" id="UP001345219"/>
    </source>
</evidence>
<evidence type="ECO:0000313" key="5">
    <source>
        <dbReference type="EMBL" id="KAK4752923.1"/>
    </source>
</evidence>
<keyword evidence="6" id="KW-1185">Reference proteome</keyword>
<reference evidence="5 6" key="1">
    <citation type="journal article" date="2023" name="Hortic Res">
        <title>Pangenome of water caltrop reveals structural variations and asymmetric subgenome divergence after allopolyploidization.</title>
        <authorList>
            <person name="Zhang X."/>
            <person name="Chen Y."/>
            <person name="Wang L."/>
            <person name="Yuan Y."/>
            <person name="Fang M."/>
            <person name="Shi L."/>
            <person name="Lu R."/>
            <person name="Comes H.P."/>
            <person name="Ma Y."/>
            <person name="Chen Y."/>
            <person name="Huang G."/>
            <person name="Zhou Y."/>
            <person name="Zheng Z."/>
            <person name="Qiu Y."/>
        </authorList>
    </citation>
    <scope>NUCLEOTIDE SEQUENCE [LARGE SCALE GENOMIC DNA]</scope>
    <source>
        <tissue evidence="5">Roots</tissue>
    </source>
</reference>
<comment type="caution">
    <text evidence="5">The sequence shown here is derived from an EMBL/GenBank/DDBJ whole genome shotgun (WGS) entry which is preliminary data.</text>
</comment>
<dbReference type="Gene3D" id="3.30.1120.90">
    <property type="entry name" value="Nucleosome assembly protein"/>
    <property type="match status" value="1"/>
</dbReference>
<dbReference type="GO" id="GO:0042393">
    <property type="term" value="F:histone binding"/>
    <property type="evidence" value="ECO:0007669"/>
    <property type="project" value="UniProtKB-ARBA"/>
</dbReference>
<gene>
    <name evidence="5" type="ORF">SAY87_021721</name>
</gene>
<keyword evidence="2" id="KW-0143">Chaperone</keyword>
<dbReference type="AlphaFoldDB" id="A0AAN7JSE3"/>
<accession>A0AAN7JSE3</accession>
<dbReference type="Gene3D" id="1.20.5.1500">
    <property type="match status" value="1"/>
</dbReference>
<feature type="region of interest" description="Disordered" evidence="4">
    <location>
        <begin position="191"/>
        <end position="275"/>
    </location>
</feature>
<protein>
    <recommendedName>
        <fullName evidence="7">Protein SET</fullName>
    </recommendedName>
</protein>
<dbReference type="PANTHER" id="PTHR11875">
    <property type="entry name" value="TESTIS-SPECIFIC Y-ENCODED PROTEIN"/>
    <property type="match status" value="1"/>
</dbReference>